<dbReference type="RefSeq" id="WP_132316017.1">
    <property type="nucleotide sequence ID" value="NZ_FWZT01000003.1"/>
</dbReference>
<dbReference type="OrthoDB" id="9806939at2"/>
<organism evidence="2 3">
    <name type="scientific">Pseudobacteriovorax antillogorgiicola</name>
    <dbReference type="NCBI Taxonomy" id="1513793"/>
    <lineage>
        <taxon>Bacteria</taxon>
        <taxon>Pseudomonadati</taxon>
        <taxon>Bdellovibrionota</taxon>
        <taxon>Oligoflexia</taxon>
        <taxon>Oligoflexales</taxon>
        <taxon>Pseudobacteriovoracaceae</taxon>
        <taxon>Pseudobacteriovorax</taxon>
    </lineage>
</organism>
<keyword evidence="3" id="KW-1185">Reference proteome</keyword>
<dbReference type="STRING" id="1513793.SAMN06296036_103200"/>
<name>A0A1Y6BFP6_9BACT</name>
<dbReference type="Proteomes" id="UP000192907">
    <property type="component" value="Unassembled WGS sequence"/>
</dbReference>
<proteinExistence type="predicted"/>
<gene>
    <name evidence="2" type="ORF">SAMN06296036_103200</name>
</gene>
<protein>
    <recommendedName>
        <fullName evidence="4">HlyD family secretion protein</fullName>
    </recommendedName>
</protein>
<dbReference type="PANTHER" id="PTHR30469:SF15">
    <property type="entry name" value="HLYD FAMILY OF SECRETION PROTEINS"/>
    <property type="match status" value="1"/>
</dbReference>
<dbReference type="PANTHER" id="PTHR30469">
    <property type="entry name" value="MULTIDRUG RESISTANCE PROTEIN MDTA"/>
    <property type="match status" value="1"/>
</dbReference>
<dbReference type="AlphaFoldDB" id="A0A1Y6BFP6"/>
<reference evidence="3" key="1">
    <citation type="submission" date="2017-04" db="EMBL/GenBank/DDBJ databases">
        <authorList>
            <person name="Varghese N."/>
            <person name="Submissions S."/>
        </authorList>
    </citation>
    <scope>NUCLEOTIDE SEQUENCE [LARGE SCALE GENOMIC DNA]</scope>
    <source>
        <strain evidence="3">RKEM611</strain>
    </source>
</reference>
<keyword evidence="1" id="KW-0812">Transmembrane</keyword>
<evidence type="ECO:0000256" key="1">
    <source>
        <dbReference type="SAM" id="Phobius"/>
    </source>
</evidence>
<feature type="transmembrane region" description="Helical" evidence="1">
    <location>
        <begin position="6"/>
        <end position="25"/>
    </location>
</feature>
<accession>A0A1Y6BFP6</accession>
<keyword evidence="1" id="KW-0472">Membrane</keyword>
<evidence type="ECO:0000313" key="3">
    <source>
        <dbReference type="Proteomes" id="UP000192907"/>
    </source>
</evidence>
<dbReference type="GO" id="GO:0015562">
    <property type="term" value="F:efflux transmembrane transporter activity"/>
    <property type="evidence" value="ECO:0007669"/>
    <property type="project" value="TreeGrafter"/>
</dbReference>
<evidence type="ECO:0000313" key="2">
    <source>
        <dbReference type="EMBL" id="SMF01639.1"/>
    </source>
</evidence>
<sequence length="226" mass="25345">MNVRTLVHGVSYVVVTIGALAAINYQKDVIVAKRSKAIPSFTGQYQDHGVPVETFNVEKQNVTFQKKLTVTPSGKRGFEALVDRETLKVTEIGRKVKVYNGDRIYRGQVSRVSNTLDLATGLYPIRIKSNDEIQSDWAWFEADLEIPFEKKEIVIPIEIVWSVDKKPYVWRIENGQAKRSDVELGYSDGYQAVVKSGVIAGDILIKSKTELLSDDVRVRIAQATGE</sequence>
<evidence type="ECO:0008006" key="4">
    <source>
        <dbReference type="Google" id="ProtNLM"/>
    </source>
</evidence>
<dbReference type="GO" id="GO:1990281">
    <property type="term" value="C:efflux pump complex"/>
    <property type="evidence" value="ECO:0007669"/>
    <property type="project" value="TreeGrafter"/>
</dbReference>
<keyword evidence="1" id="KW-1133">Transmembrane helix</keyword>
<dbReference type="EMBL" id="FWZT01000003">
    <property type="protein sequence ID" value="SMF01639.1"/>
    <property type="molecule type" value="Genomic_DNA"/>
</dbReference>
<dbReference type="Gene3D" id="2.40.420.20">
    <property type="match status" value="1"/>
</dbReference>